<keyword evidence="1" id="KW-0677">Repeat</keyword>
<dbReference type="FunFam" id="1.25.40.1010:FF:000002">
    <property type="entry name" value="N-terminal acetyltransferase catalytic subunit (NAT1)"/>
    <property type="match status" value="1"/>
</dbReference>
<dbReference type="FunFam" id="1.25.40.1040:FF:000003">
    <property type="entry name" value="N-terminal acetyltransferase A, auxiliary subunit"/>
    <property type="match status" value="1"/>
</dbReference>
<name>A0A2V1D8U2_9PLEO</name>
<proteinExistence type="predicted"/>
<feature type="compositionally biased region" description="Basic and acidic residues" evidence="4">
    <location>
        <begin position="626"/>
        <end position="641"/>
    </location>
</feature>
<accession>A0A2V1D8U2</accession>
<dbReference type="InterPro" id="IPR019734">
    <property type="entry name" value="TPR_rpt"/>
</dbReference>
<dbReference type="OrthoDB" id="10263032at2759"/>
<protein>
    <submittedName>
        <fullName evidence="5">N-alpha-acetyltransferas-like protein 15</fullName>
    </submittedName>
</protein>
<dbReference type="Gene3D" id="1.25.40.1040">
    <property type="match status" value="1"/>
</dbReference>
<evidence type="ECO:0000256" key="3">
    <source>
        <dbReference type="PROSITE-ProRule" id="PRU00339"/>
    </source>
</evidence>
<feature type="region of interest" description="Disordered" evidence="4">
    <location>
        <begin position="608"/>
        <end position="641"/>
    </location>
</feature>
<sequence length="842" mass="96089">MPQPLPSKESSLFRQVVKFYESKQYKKGLKSADQILKKHPNHGDTQAMKALILNSQGHGEEAFALGKLALKNDMKSHVCWHVYGLLWRSVKNYEEAVKAYKFALRIEPESQNILRDLALLQCQIRDFEGYIESRQKILNARPQLRQNWTGLAIAYHLAGNYKQAEHILVTYEETLKQAPSKTDLEHSEAVLYKNTIIAESGDTERALNHLQEIMKANLDKTAVLELKAKYLLQLDRKEEAAKTYRALLARNSEYRVYYNGLEKALDLDRSNDESIPKLQALYEEFASKNERNDAARRIPLDFLKGDAFKTAADQYLRRKLNKGVPSTFPNIKALYADAEKKAIIEDLVLGYASEKSLNGSAEGKAHEETSSQFEDSVLYFLAQHYTYVRSRNLEKAMEYIERLIEKNPKSVDYNQIKARIWKHYGDTQKAADTINHARELDLKDRYINTKCAKYQLRNNENEKALDTMSKFTRNETVGGPLGDLHDMQCMWYLLEDGEAYMRQNNIGLALKRFTAVADIFEVWQEDQFDFHSFSLRKGQIRAYIDMIRWQDHLRDHPFFTRAALSAIKLYMRLYDNPDLAKGSSVDLANLEPAERKKALKKIQKEQEKVKKAEADRKAAAAAKATAKGDDGEVKKEDTDPKGEKLLETKEPLEVAMRFLTPLLELSPRHIEGQDLGFQVHLRRGKPLLALKCLQAAKQLDPTHPSVHENAILLRHHLNNLKEPLPTPVAESLKESFTEPPSSASSTSALQTLNDDFIKTHASSGSVAHLQTAYDTRYRLDAATKSQNEDDLLKTLDLDAISLKEAADGLELLKGWKSDAKVLDKYREKAAAKWEVATVFAKE</sequence>
<organism evidence="5 6">
    <name type="scientific">Periconia macrospinosa</name>
    <dbReference type="NCBI Taxonomy" id="97972"/>
    <lineage>
        <taxon>Eukaryota</taxon>
        <taxon>Fungi</taxon>
        <taxon>Dikarya</taxon>
        <taxon>Ascomycota</taxon>
        <taxon>Pezizomycotina</taxon>
        <taxon>Dothideomycetes</taxon>
        <taxon>Pleosporomycetidae</taxon>
        <taxon>Pleosporales</taxon>
        <taxon>Massarineae</taxon>
        <taxon>Periconiaceae</taxon>
        <taxon>Periconia</taxon>
    </lineage>
</organism>
<dbReference type="EMBL" id="KZ805533">
    <property type="protein sequence ID" value="PVH94485.1"/>
    <property type="molecule type" value="Genomic_DNA"/>
</dbReference>
<dbReference type="SUPFAM" id="SSF48452">
    <property type="entry name" value="TPR-like"/>
    <property type="match status" value="1"/>
</dbReference>
<dbReference type="PANTHER" id="PTHR22767">
    <property type="entry name" value="N-TERMINAL ACETYLTRANSFERASE-RELATED"/>
    <property type="match status" value="1"/>
</dbReference>
<dbReference type="Proteomes" id="UP000244855">
    <property type="component" value="Unassembled WGS sequence"/>
</dbReference>
<keyword evidence="6" id="KW-1185">Reference proteome</keyword>
<dbReference type="AlphaFoldDB" id="A0A2V1D8U2"/>
<feature type="repeat" description="TPR" evidence="3">
    <location>
        <begin position="77"/>
        <end position="110"/>
    </location>
</feature>
<feature type="compositionally biased region" description="Basic and acidic residues" evidence="4">
    <location>
        <begin position="608"/>
        <end position="618"/>
    </location>
</feature>
<evidence type="ECO:0000313" key="5">
    <source>
        <dbReference type="EMBL" id="PVH94485.1"/>
    </source>
</evidence>
<dbReference type="PANTHER" id="PTHR22767:SF2">
    <property type="entry name" value="N(ALPHA)-ACETYLTRANSFERASE 15_16, ISOFORM A"/>
    <property type="match status" value="1"/>
</dbReference>
<dbReference type="GO" id="GO:0031415">
    <property type="term" value="C:NatA complex"/>
    <property type="evidence" value="ECO:0007669"/>
    <property type="project" value="TreeGrafter"/>
</dbReference>
<dbReference type="PROSITE" id="PS50005">
    <property type="entry name" value="TPR"/>
    <property type="match status" value="1"/>
</dbReference>
<dbReference type="InterPro" id="IPR011990">
    <property type="entry name" value="TPR-like_helical_dom_sf"/>
</dbReference>
<evidence type="ECO:0000256" key="4">
    <source>
        <dbReference type="SAM" id="MobiDB-lite"/>
    </source>
</evidence>
<dbReference type="STRING" id="97972.A0A2V1D8U2"/>
<dbReference type="Gene3D" id="1.25.40.1010">
    <property type="match status" value="1"/>
</dbReference>
<dbReference type="PIRSF" id="PIRSF000422">
    <property type="entry name" value="N-terminal-AcTrfase-A_aux_su"/>
    <property type="match status" value="1"/>
</dbReference>
<evidence type="ECO:0000256" key="2">
    <source>
        <dbReference type="ARBA" id="ARBA00022803"/>
    </source>
</evidence>
<reference evidence="5 6" key="1">
    <citation type="journal article" date="2018" name="Sci. Rep.">
        <title>Comparative genomics provides insights into the lifestyle and reveals functional heterogeneity of dark septate endophytic fungi.</title>
        <authorList>
            <person name="Knapp D.G."/>
            <person name="Nemeth J.B."/>
            <person name="Barry K."/>
            <person name="Hainaut M."/>
            <person name="Henrissat B."/>
            <person name="Johnson J."/>
            <person name="Kuo A."/>
            <person name="Lim J.H.P."/>
            <person name="Lipzen A."/>
            <person name="Nolan M."/>
            <person name="Ohm R.A."/>
            <person name="Tamas L."/>
            <person name="Grigoriev I.V."/>
            <person name="Spatafora J.W."/>
            <person name="Nagy L.G."/>
            <person name="Kovacs G.M."/>
        </authorList>
    </citation>
    <scope>NUCLEOTIDE SEQUENCE [LARGE SCALE GENOMIC DNA]</scope>
    <source>
        <strain evidence="5 6">DSE2036</strain>
    </source>
</reference>
<dbReference type="SMART" id="SM00028">
    <property type="entry name" value="TPR"/>
    <property type="match status" value="7"/>
</dbReference>
<evidence type="ECO:0000256" key="1">
    <source>
        <dbReference type="ARBA" id="ARBA00022737"/>
    </source>
</evidence>
<gene>
    <name evidence="5" type="ORF">DM02DRAFT_618606</name>
</gene>
<dbReference type="SUPFAM" id="SSF48439">
    <property type="entry name" value="Protein prenylyltransferase"/>
    <property type="match status" value="1"/>
</dbReference>
<keyword evidence="2 3" id="KW-0802">TPR repeat</keyword>
<evidence type="ECO:0000313" key="6">
    <source>
        <dbReference type="Proteomes" id="UP000244855"/>
    </source>
</evidence>
<dbReference type="Pfam" id="PF12569">
    <property type="entry name" value="NatA_aux_su"/>
    <property type="match status" value="1"/>
</dbReference>
<dbReference type="InterPro" id="IPR021183">
    <property type="entry name" value="NatA_aux_su"/>
</dbReference>